<dbReference type="EMBL" id="JABXXO010000011">
    <property type="protein sequence ID" value="KAF7763616.1"/>
    <property type="molecule type" value="Genomic_DNA"/>
</dbReference>
<sequence length="85" mass="8797">MSMPSRNLSLRGSTMAAMCVTAIGGALGAMYFIDRNVKKNEGVASPYKDGAGLSGGSDVNMTSADVSRAVSVPKPGKERLTTTQK</sequence>
<evidence type="ECO:0000256" key="2">
    <source>
        <dbReference type="SAM" id="Phobius"/>
    </source>
</evidence>
<keyword evidence="2" id="KW-1133">Transmembrane helix</keyword>
<feature type="transmembrane region" description="Helical" evidence="2">
    <location>
        <begin position="12"/>
        <end position="33"/>
    </location>
</feature>
<accession>A0A8H7C621</accession>
<feature type="region of interest" description="Disordered" evidence="1">
    <location>
        <begin position="64"/>
        <end position="85"/>
    </location>
</feature>
<gene>
    <name evidence="3" type="ORF">Agabi119p4_8153</name>
</gene>
<comment type="caution">
    <text evidence="3">The sequence shown here is derived from an EMBL/GenBank/DDBJ whole genome shotgun (WGS) entry which is preliminary data.</text>
</comment>
<reference evidence="3 4" key="1">
    <citation type="journal article" name="Sci. Rep.">
        <title>Telomere-to-telomere assembled and centromere annotated genomes of the two main subspecies of the button mushroom Agaricus bisporus reveal especially polymorphic chromosome ends.</title>
        <authorList>
            <person name="Sonnenberg A.S.M."/>
            <person name="Sedaghat-Telgerd N."/>
            <person name="Lavrijssen B."/>
            <person name="Ohm R.A."/>
            <person name="Hendrickx P.M."/>
            <person name="Scholtmeijer K."/>
            <person name="Baars J.J.P."/>
            <person name="van Peer A."/>
        </authorList>
    </citation>
    <scope>NUCLEOTIDE SEQUENCE [LARGE SCALE GENOMIC DNA]</scope>
    <source>
        <strain evidence="3 4">H119_p4</strain>
    </source>
</reference>
<evidence type="ECO:0000313" key="4">
    <source>
        <dbReference type="Proteomes" id="UP000629468"/>
    </source>
</evidence>
<evidence type="ECO:0000313" key="3">
    <source>
        <dbReference type="EMBL" id="KAF7763616.1"/>
    </source>
</evidence>
<dbReference type="Proteomes" id="UP000629468">
    <property type="component" value="Unassembled WGS sequence"/>
</dbReference>
<feature type="compositionally biased region" description="Basic and acidic residues" evidence="1">
    <location>
        <begin position="75"/>
        <end position="85"/>
    </location>
</feature>
<name>A0A8H7C621_AGABI</name>
<evidence type="ECO:0000256" key="1">
    <source>
        <dbReference type="SAM" id="MobiDB-lite"/>
    </source>
</evidence>
<proteinExistence type="predicted"/>
<dbReference type="AlphaFoldDB" id="A0A8H7C621"/>
<organism evidence="3 4">
    <name type="scientific">Agaricus bisporus var. burnettii</name>
    <dbReference type="NCBI Taxonomy" id="192524"/>
    <lineage>
        <taxon>Eukaryota</taxon>
        <taxon>Fungi</taxon>
        <taxon>Dikarya</taxon>
        <taxon>Basidiomycota</taxon>
        <taxon>Agaricomycotina</taxon>
        <taxon>Agaricomycetes</taxon>
        <taxon>Agaricomycetidae</taxon>
        <taxon>Agaricales</taxon>
        <taxon>Agaricineae</taxon>
        <taxon>Agaricaceae</taxon>
        <taxon>Agaricus</taxon>
    </lineage>
</organism>
<keyword evidence="2" id="KW-0472">Membrane</keyword>
<protein>
    <submittedName>
        <fullName evidence="3">Uncharacterized protein</fullName>
    </submittedName>
</protein>
<keyword evidence="2" id="KW-0812">Transmembrane</keyword>